<organism evidence="2 3">
    <name type="scientific">Caenorhabditis auriculariae</name>
    <dbReference type="NCBI Taxonomy" id="2777116"/>
    <lineage>
        <taxon>Eukaryota</taxon>
        <taxon>Metazoa</taxon>
        <taxon>Ecdysozoa</taxon>
        <taxon>Nematoda</taxon>
        <taxon>Chromadorea</taxon>
        <taxon>Rhabditida</taxon>
        <taxon>Rhabditina</taxon>
        <taxon>Rhabditomorpha</taxon>
        <taxon>Rhabditoidea</taxon>
        <taxon>Rhabditidae</taxon>
        <taxon>Peloderinae</taxon>
        <taxon>Caenorhabditis</taxon>
    </lineage>
</organism>
<comment type="caution">
    <text evidence="2">The sequence shown here is derived from an EMBL/GenBank/DDBJ whole genome shotgun (WGS) entry which is preliminary data.</text>
</comment>
<evidence type="ECO:0008006" key="4">
    <source>
        <dbReference type="Google" id="ProtNLM"/>
    </source>
</evidence>
<feature type="region of interest" description="Disordered" evidence="1">
    <location>
        <begin position="1"/>
        <end position="100"/>
    </location>
</feature>
<dbReference type="SUPFAM" id="SSF63763">
    <property type="entry name" value="SAND domain-like"/>
    <property type="match status" value="1"/>
</dbReference>
<dbReference type="Gene3D" id="3.10.390.10">
    <property type="entry name" value="SAND domain-like"/>
    <property type="match status" value="1"/>
</dbReference>
<protein>
    <recommendedName>
        <fullName evidence="4">c-SKI SMAD4-binding domain-containing protein</fullName>
    </recommendedName>
</protein>
<dbReference type="EMBL" id="CAJGYM010000205">
    <property type="protein sequence ID" value="CAD6199802.1"/>
    <property type="molecule type" value="Genomic_DNA"/>
</dbReference>
<proteinExistence type="predicted"/>
<dbReference type="InterPro" id="IPR010919">
    <property type="entry name" value="SAND-like_dom_sf"/>
</dbReference>
<feature type="compositionally biased region" description="Basic residues" evidence="1">
    <location>
        <begin position="61"/>
        <end position="73"/>
    </location>
</feature>
<feature type="compositionally biased region" description="Acidic residues" evidence="1">
    <location>
        <begin position="11"/>
        <end position="29"/>
    </location>
</feature>
<dbReference type="OrthoDB" id="3938623at2759"/>
<feature type="region of interest" description="Disordered" evidence="1">
    <location>
        <begin position="365"/>
        <end position="408"/>
    </location>
</feature>
<dbReference type="Proteomes" id="UP000835052">
    <property type="component" value="Unassembled WGS sequence"/>
</dbReference>
<evidence type="ECO:0000313" key="3">
    <source>
        <dbReference type="Proteomes" id="UP000835052"/>
    </source>
</evidence>
<reference evidence="2" key="1">
    <citation type="submission" date="2020-10" db="EMBL/GenBank/DDBJ databases">
        <authorList>
            <person name="Kikuchi T."/>
        </authorList>
    </citation>
    <scope>NUCLEOTIDE SEQUENCE</scope>
    <source>
        <strain evidence="2">NKZ352</strain>
    </source>
</reference>
<evidence type="ECO:0000313" key="2">
    <source>
        <dbReference type="EMBL" id="CAD6199802.1"/>
    </source>
</evidence>
<accession>A0A8S1HX38</accession>
<feature type="compositionally biased region" description="Basic residues" evidence="1">
    <location>
        <begin position="373"/>
        <end position="384"/>
    </location>
</feature>
<gene>
    <name evidence="2" type="ORF">CAUJ_LOCUS15701</name>
</gene>
<sequence>MTGRIPNEVIELSDDSDVEIDVVGLDDDPPPTTVVEQESEPASLKPGPLDSEANNAAAIEKKKKRNKKKKQKKKGDIGSLDQPGPSGIDPSSLIPPFKPPPPPAPEFQWIRIFGMRFPSLLQKGEPMIPIIYAQEMFTEKDIMLDIAAHLKHIEVEVVLATPAEILLLRDNCDDPEVVSLVSVPMVPRSELELVMGQILTSSVPVRGESDIWNDDERIIVCHYNFSDFTTARDEQSPDIEVYMGAVKGWLFPSRIGLRSIKCLTCCQKFYPPDFTYHHHFNGVNNKLRTTRNWGANSNFWHRCLAPAGSSSKNRDHHMKYAQFVRASLPLLSQPITLEESDSDVPEREEDDIDRLLMAAIRKAEAEEAEKNKLKQKKKKKKKTKKVEATKPVTEASGPDSENEPENFERAEAVVPSYTEYYLHYEDGRREEAHIPCTCGKCPAMMKAASRPRERSIEDIAPYDYAPGVPVFKVDNAHYCKCCFVDEKYVRTFLKKREDAGLPTHLAEDELPYHQMSDSSTFAPTTTKLKPLKEYKIVTKGFPSGENWSEYMEKTSKMAETGKLASNELQAPAIVAYLKSQSNAIYESPAKSAFVPYSKEKKIVDEKPQLKPDDFEIEKPKVECTGWDLIKAEQELLKKLPDEVIFKMFGGNTENVVPQPTYPSKQPEVGKAFGGKSTAAPMNPLYPTVPPLNQFAVTPDQLKALLEMMGLETLPSMNDFLMQKQLKRKAEANVAAAAGATPNLVATLEQLSQLGLLPSANNVRLA</sequence>
<keyword evidence="3" id="KW-1185">Reference proteome</keyword>
<evidence type="ECO:0000256" key="1">
    <source>
        <dbReference type="SAM" id="MobiDB-lite"/>
    </source>
</evidence>
<name>A0A8S1HX38_9PELO</name>
<dbReference type="AlphaFoldDB" id="A0A8S1HX38"/>